<feature type="binding site" evidence="8">
    <location>
        <position position="296"/>
    </location>
    <ligand>
        <name>Mn(2+)</name>
        <dbReference type="ChEBI" id="CHEBI:29035"/>
        <label>2</label>
    </ligand>
</feature>
<keyword evidence="11" id="KW-1185">Reference proteome</keyword>
<name>A0ABS7S5I3_9MICO</name>
<dbReference type="Pfam" id="PF02789">
    <property type="entry name" value="Peptidase_M17_N"/>
    <property type="match status" value="1"/>
</dbReference>
<dbReference type="InterPro" id="IPR000819">
    <property type="entry name" value="Peptidase_M17_C"/>
</dbReference>
<dbReference type="InterPro" id="IPR008283">
    <property type="entry name" value="Peptidase_M17_N"/>
</dbReference>
<feature type="binding site" evidence="8">
    <location>
        <position position="314"/>
    </location>
    <ligand>
        <name>Mn(2+)</name>
        <dbReference type="ChEBI" id="CHEBI:29035"/>
        <label>2</label>
    </ligand>
</feature>
<sequence>MPARSPIRIRAVSPTGGGTSYDGRVTELALSSSDPARLATDALVIGITPDGTGARLLGADALPGPVRAALESAIGVLGLKGTVDEVTKIPAGDGVKASLLVLTGLGAVASGKKSEGAPTLENLRRAAGAATRQLAGTTAVALVLPADDAAQTSAVAEGALLGAYTFGDYRGTRAGAVAPVATITLVTPTARTRAAKDAVVRARVLAAAVHGTRNLVNAAPNDLYPQTFADHARASVKGTKVKITVLDDAALREGGYGGLIGVGQGSVRPPRLVKLTYAPARVKKHYALVGKGITFDSGGLSIKPAKSMETMKSDMAGAAAVLNTVLAAAELGLPIKVTGWLALAENMPSGTAQRPSDVITIRGGKTVEVLNTDAEGRLVLADAIVAAGEEKPDAIIDIATLTGAQMIALGNQVSAVMGSDDVRGAVIGAAERSGEQFWPMPLPEELRASMKTPMADLANMGERYGGMLVAGLFLQEFAGSTPWAHLDIAGPSFNEGGPRHYVPKGGTGVGVRTLLSLLEDAAGA</sequence>
<proteinExistence type="inferred from homology"/>
<dbReference type="InterPro" id="IPR043472">
    <property type="entry name" value="Macro_dom-like"/>
</dbReference>
<feature type="active site" evidence="8">
    <location>
        <position position="303"/>
    </location>
</feature>
<evidence type="ECO:0000256" key="5">
    <source>
        <dbReference type="ARBA" id="ARBA00022670"/>
    </source>
</evidence>
<feature type="binding site" evidence="8">
    <location>
        <position position="296"/>
    </location>
    <ligand>
        <name>Mn(2+)</name>
        <dbReference type="ChEBI" id="CHEBI:29035"/>
        <label>1</label>
    </ligand>
</feature>
<keyword evidence="8" id="KW-0963">Cytoplasm</keyword>
<evidence type="ECO:0000313" key="11">
    <source>
        <dbReference type="Proteomes" id="UP000826651"/>
    </source>
</evidence>
<keyword evidence="5 8" id="KW-0645">Protease</keyword>
<dbReference type="CDD" id="cd00433">
    <property type="entry name" value="Peptidase_M17"/>
    <property type="match status" value="1"/>
</dbReference>
<feature type="binding site" evidence="8">
    <location>
        <position position="375"/>
    </location>
    <ligand>
        <name>Mn(2+)</name>
        <dbReference type="ChEBI" id="CHEBI:29035"/>
        <label>1</label>
    </ligand>
</feature>
<dbReference type="PRINTS" id="PR00481">
    <property type="entry name" value="LAMNOPPTDASE"/>
</dbReference>
<dbReference type="PANTHER" id="PTHR11963">
    <property type="entry name" value="LEUCINE AMINOPEPTIDASE-RELATED"/>
    <property type="match status" value="1"/>
</dbReference>
<evidence type="ECO:0000256" key="1">
    <source>
        <dbReference type="ARBA" id="ARBA00000135"/>
    </source>
</evidence>
<dbReference type="Gene3D" id="3.40.630.10">
    <property type="entry name" value="Zn peptidases"/>
    <property type="match status" value="1"/>
</dbReference>
<evidence type="ECO:0000256" key="6">
    <source>
        <dbReference type="ARBA" id="ARBA00022801"/>
    </source>
</evidence>
<dbReference type="HAMAP" id="MF_00181">
    <property type="entry name" value="Cytosol_peptidase_M17"/>
    <property type="match status" value="1"/>
</dbReference>
<dbReference type="InterPro" id="IPR023042">
    <property type="entry name" value="Peptidase_M17_leu_NH2_pept"/>
</dbReference>
<feature type="binding site" evidence="8">
    <location>
        <position position="375"/>
    </location>
    <ligand>
        <name>Mn(2+)</name>
        <dbReference type="ChEBI" id="CHEBI:29035"/>
        <label>2</label>
    </ligand>
</feature>
<evidence type="ECO:0000256" key="8">
    <source>
        <dbReference type="HAMAP-Rule" id="MF_00181"/>
    </source>
</evidence>
<protein>
    <recommendedName>
        <fullName evidence="8">Probable cytosol aminopeptidase</fullName>
        <ecNumber evidence="8">3.4.11.1</ecNumber>
    </recommendedName>
    <alternativeName>
        <fullName evidence="8">Leucine aminopeptidase</fullName>
        <shortName evidence="8">LAP</shortName>
        <ecNumber evidence="8">3.4.11.10</ecNumber>
    </alternativeName>
    <alternativeName>
        <fullName evidence="8">Leucyl aminopeptidase</fullName>
    </alternativeName>
</protein>
<feature type="active site" evidence="8">
    <location>
        <position position="377"/>
    </location>
</feature>
<dbReference type="Gene3D" id="3.40.220.10">
    <property type="entry name" value="Leucine Aminopeptidase, subunit E, domain 1"/>
    <property type="match status" value="1"/>
</dbReference>
<dbReference type="GO" id="GO:0004177">
    <property type="term" value="F:aminopeptidase activity"/>
    <property type="evidence" value="ECO:0007669"/>
    <property type="project" value="UniProtKB-KW"/>
</dbReference>
<evidence type="ECO:0000259" key="9">
    <source>
        <dbReference type="PROSITE" id="PS00631"/>
    </source>
</evidence>
<dbReference type="PANTHER" id="PTHR11963:SF23">
    <property type="entry name" value="CYTOSOL AMINOPEPTIDASE"/>
    <property type="match status" value="1"/>
</dbReference>
<keyword evidence="4 8" id="KW-0031">Aminopeptidase</keyword>
<keyword evidence="8" id="KW-0479">Metal-binding</keyword>
<feature type="binding site" evidence="8">
    <location>
        <position position="291"/>
    </location>
    <ligand>
        <name>Mn(2+)</name>
        <dbReference type="ChEBI" id="CHEBI:29035"/>
        <label>2</label>
    </ligand>
</feature>
<comment type="subcellular location">
    <subcellularLocation>
        <location evidence="8">Cytoplasm</location>
    </subcellularLocation>
</comment>
<dbReference type="EC" id="3.4.11.1" evidence="8"/>
<dbReference type="NCBIfam" id="NF002073">
    <property type="entry name" value="PRK00913.1-2"/>
    <property type="match status" value="1"/>
</dbReference>
<comment type="caution">
    <text evidence="10">The sequence shown here is derived from an EMBL/GenBank/DDBJ whole genome shotgun (WGS) entry which is preliminary data.</text>
</comment>
<dbReference type="SUPFAM" id="SSF53187">
    <property type="entry name" value="Zn-dependent exopeptidases"/>
    <property type="match status" value="1"/>
</dbReference>
<comment type="similarity">
    <text evidence="3 8">Belongs to the peptidase M17 family.</text>
</comment>
<keyword evidence="6 8" id="KW-0378">Hydrolase</keyword>
<comment type="cofactor">
    <cofactor evidence="8">
        <name>Mn(2+)</name>
        <dbReference type="ChEBI" id="CHEBI:29035"/>
    </cofactor>
    <text evidence="8">Binds 2 manganese ions per subunit.</text>
</comment>
<evidence type="ECO:0000313" key="10">
    <source>
        <dbReference type="EMBL" id="MBZ2195599.1"/>
    </source>
</evidence>
<dbReference type="Proteomes" id="UP000826651">
    <property type="component" value="Unassembled WGS sequence"/>
</dbReference>
<dbReference type="EC" id="3.4.11.10" evidence="8"/>
<feature type="domain" description="Cytosol aminopeptidase" evidence="9">
    <location>
        <begin position="371"/>
        <end position="378"/>
    </location>
</feature>
<feature type="binding site" evidence="8">
    <location>
        <position position="373"/>
    </location>
    <ligand>
        <name>Mn(2+)</name>
        <dbReference type="ChEBI" id="CHEBI:29035"/>
        <label>1</label>
    </ligand>
</feature>
<comment type="catalytic activity">
    <reaction evidence="2 8">
        <text>Release of an N-terminal amino acid, preferentially leucine, but not glutamic or aspartic acids.</text>
        <dbReference type="EC" id="3.4.11.10"/>
    </reaction>
</comment>
<comment type="function">
    <text evidence="7 8">Presumably involved in the processing and regular turnover of intracellular proteins. Catalyzes the removal of unsubstituted N-terminal amino acids from various peptides.</text>
</comment>
<keyword evidence="8" id="KW-0464">Manganese</keyword>
<organism evidence="10 11">
    <name type="scientific">Occultella gossypii</name>
    <dbReference type="NCBI Taxonomy" id="2800820"/>
    <lineage>
        <taxon>Bacteria</taxon>
        <taxon>Bacillati</taxon>
        <taxon>Actinomycetota</taxon>
        <taxon>Actinomycetes</taxon>
        <taxon>Micrococcales</taxon>
        <taxon>Ruaniaceae</taxon>
        <taxon>Occultella</taxon>
    </lineage>
</organism>
<dbReference type="EMBL" id="JAGSHT010000005">
    <property type="protein sequence ID" value="MBZ2195599.1"/>
    <property type="molecule type" value="Genomic_DNA"/>
</dbReference>
<dbReference type="PROSITE" id="PS00631">
    <property type="entry name" value="CYTOSOL_AP"/>
    <property type="match status" value="1"/>
</dbReference>
<evidence type="ECO:0000256" key="2">
    <source>
        <dbReference type="ARBA" id="ARBA00000967"/>
    </source>
</evidence>
<gene>
    <name evidence="8" type="primary">pepA</name>
    <name evidence="10" type="ORF">KCQ71_05500</name>
</gene>
<dbReference type="Pfam" id="PF00883">
    <property type="entry name" value="Peptidase_M17"/>
    <property type="match status" value="1"/>
</dbReference>
<reference evidence="10 11" key="1">
    <citation type="submission" date="2021-04" db="EMBL/GenBank/DDBJ databases">
        <title>Ruania sp. nov., isolated from sandy soil of mangrove forest.</title>
        <authorList>
            <person name="Ge X."/>
            <person name="Huang R."/>
            <person name="Liu W."/>
        </authorList>
    </citation>
    <scope>NUCLEOTIDE SEQUENCE [LARGE SCALE GENOMIC DNA]</scope>
    <source>
        <strain evidence="10 11">N2-46</strain>
    </source>
</reference>
<dbReference type="InterPro" id="IPR011356">
    <property type="entry name" value="Leucine_aapep/pepB"/>
</dbReference>
<dbReference type="SUPFAM" id="SSF52949">
    <property type="entry name" value="Macro domain-like"/>
    <property type="match status" value="1"/>
</dbReference>
<evidence type="ECO:0000256" key="7">
    <source>
        <dbReference type="ARBA" id="ARBA00049972"/>
    </source>
</evidence>
<accession>A0ABS7S5I3</accession>
<evidence type="ECO:0000256" key="3">
    <source>
        <dbReference type="ARBA" id="ARBA00009528"/>
    </source>
</evidence>
<evidence type="ECO:0000256" key="4">
    <source>
        <dbReference type="ARBA" id="ARBA00022438"/>
    </source>
</evidence>
<comment type="catalytic activity">
    <reaction evidence="1 8">
        <text>Release of an N-terminal amino acid, Xaa-|-Yaa-, in which Xaa is preferably Leu, but may be other amino acids including Pro although not Arg or Lys, and Yaa may be Pro. Amino acid amides and methyl esters are also readily hydrolyzed, but rates on arylamides are exceedingly low.</text>
        <dbReference type="EC" id="3.4.11.1"/>
    </reaction>
</comment>